<dbReference type="AlphaFoldDB" id="A0A6I3Q437"/>
<dbReference type="PANTHER" id="PTHR30193">
    <property type="entry name" value="ABC TRANSPORTER PERMEASE PROTEIN"/>
    <property type="match status" value="1"/>
</dbReference>
<dbReference type="InterPro" id="IPR035906">
    <property type="entry name" value="MetI-like_sf"/>
</dbReference>
<dbReference type="CDD" id="cd06261">
    <property type="entry name" value="TM_PBP2"/>
    <property type="match status" value="1"/>
</dbReference>
<name>A0A6I3Q437_9FIRM</name>
<protein>
    <submittedName>
        <fullName evidence="8">ABC transporter permease subunit</fullName>
    </submittedName>
</protein>
<evidence type="ECO:0000256" key="6">
    <source>
        <dbReference type="ARBA" id="ARBA00023136"/>
    </source>
</evidence>
<keyword evidence="2 7" id="KW-0813">Transport</keyword>
<evidence type="ECO:0000256" key="4">
    <source>
        <dbReference type="ARBA" id="ARBA00022692"/>
    </source>
</evidence>
<keyword evidence="6 7" id="KW-0472">Membrane</keyword>
<sequence length="324" mass="36409">MSEESRAMRAPNALRRPNKFVAYMRKYWFVYMLALPGLIFMIVFNYGPMYGIQLAFKDYKMNLGVWGSPWVGLKHYRELFADPVFIQAFKNTVIINVYNLIFGFSFNVFLALMINEIHFRKLKSAVQTAVYLPYFLSWVIFAGLVQVFLAAPTPGDVGGAVNQMLAALGLETVDFLKRPEMFRTIVVITGIIKTAGYSTIIYLAAIAGVNPALYESAQIDGANRWDMLWHITIPRILPSVAVMFILSVSQIFLSNFDQIYNLYNNFVLSTGDVLSTYIYRISLGGGGAKFELSTAANFLLNAMGLIAVVGTNKFVEKMDVMGIF</sequence>
<dbReference type="GO" id="GO:0005886">
    <property type="term" value="C:plasma membrane"/>
    <property type="evidence" value="ECO:0007669"/>
    <property type="project" value="UniProtKB-SubCell"/>
</dbReference>
<dbReference type="Gene3D" id="1.10.3720.10">
    <property type="entry name" value="MetI-like"/>
    <property type="match status" value="1"/>
</dbReference>
<feature type="transmembrane region" description="Helical" evidence="7">
    <location>
        <begin position="298"/>
        <end position="315"/>
    </location>
</feature>
<dbReference type="PANTHER" id="PTHR30193:SF44">
    <property type="entry name" value="LACTOSE TRANSPORT SYSTEM PERMEASE PROTEIN LACF"/>
    <property type="match status" value="1"/>
</dbReference>
<feature type="transmembrane region" description="Helical" evidence="7">
    <location>
        <begin position="28"/>
        <end position="47"/>
    </location>
</feature>
<dbReference type="EMBL" id="WMZR01000001">
    <property type="protein sequence ID" value="MTS50080.1"/>
    <property type="molecule type" value="Genomic_DNA"/>
</dbReference>
<gene>
    <name evidence="8" type="ORF">GMD52_00800</name>
</gene>
<evidence type="ECO:0000256" key="1">
    <source>
        <dbReference type="ARBA" id="ARBA00004651"/>
    </source>
</evidence>
<feature type="transmembrane region" description="Helical" evidence="7">
    <location>
        <begin position="97"/>
        <end position="117"/>
    </location>
</feature>
<comment type="similarity">
    <text evidence="7">Belongs to the binding-protein-dependent transport system permease family.</text>
</comment>
<dbReference type="InterPro" id="IPR051393">
    <property type="entry name" value="ABC_transporter_permease"/>
</dbReference>
<evidence type="ECO:0000256" key="2">
    <source>
        <dbReference type="ARBA" id="ARBA00022448"/>
    </source>
</evidence>
<dbReference type="Pfam" id="PF00528">
    <property type="entry name" value="BPD_transp_1"/>
    <property type="match status" value="1"/>
</dbReference>
<dbReference type="Proteomes" id="UP000449193">
    <property type="component" value="Unassembled WGS sequence"/>
</dbReference>
<reference evidence="8 9" key="1">
    <citation type="journal article" date="2019" name="Nat. Med.">
        <title>A library of human gut bacterial isolates paired with longitudinal multiomics data enables mechanistic microbiome research.</title>
        <authorList>
            <person name="Poyet M."/>
            <person name="Groussin M."/>
            <person name="Gibbons S.M."/>
            <person name="Avila-Pacheco J."/>
            <person name="Jiang X."/>
            <person name="Kearney S.M."/>
            <person name="Perrotta A.R."/>
            <person name="Berdy B."/>
            <person name="Zhao S."/>
            <person name="Lieberman T.D."/>
            <person name="Swanson P.K."/>
            <person name="Smith M."/>
            <person name="Roesemann S."/>
            <person name="Alexander J.E."/>
            <person name="Rich S.A."/>
            <person name="Livny J."/>
            <person name="Vlamakis H."/>
            <person name="Clish C."/>
            <person name="Bullock K."/>
            <person name="Deik A."/>
            <person name="Scott J."/>
            <person name="Pierce K.A."/>
            <person name="Xavier R.J."/>
            <person name="Alm E.J."/>
        </authorList>
    </citation>
    <scope>NUCLEOTIDE SEQUENCE [LARGE SCALE GENOMIC DNA]</scope>
    <source>
        <strain evidence="8 9">BIOML-A7</strain>
    </source>
</reference>
<evidence type="ECO:0000256" key="5">
    <source>
        <dbReference type="ARBA" id="ARBA00022989"/>
    </source>
</evidence>
<keyword evidence="5 7" id="KW-1133">Transmembrane helix</keyword>
<keyword evidence="4 7" id="KW-0812">Transmembrane</keyword>
<dbReference type="PROSITE" id="PS50928">
    <property type="entry name" value="ABC_TM1"/>
    <property type="match status" value="1"/>
</dbReference>
<keyword evidence="3" id="KW-1003">Cell membrane</keyword>
<accession>A0A6I3Q437</accession>
<feature type="transmembrane region" description="Helical" evidence="7">
    <location>
        <begin position="185"/>
        <end position="207"/>
    </location>
</feature>
<evidence type="ECO:0000256" key="3">
    <source>
        <dbReference type="ARBA" id="ARBA00022475"/>
    </source>
</evidence>
<organism evidence="8 9">
    <name type="scientific">Ruthenibacterium lactatiformans</name>
    <dbReference type="NCBI Taxonomy" id="1550024"/>
    <lineage>
        <taxon>Bacteria</taxon>
        <taxon>Bacillati</taxon>
        <taxon>Bacillota</taxon>
        <taxon>Clostridia</taxon>
        <taxon>Eubacteriales</taxon>
        <taxon>Oscillospiraceae</taxon>
        <taxon>Ruthenibacterium</taxon>
    </lineage>
</organism>
<evidence type="ECO:0000256" key="7">
    <source>
        <dbReference type="RuleBase" id="RU363032"/>
    </source>
</evidence>
<dbReference type="SUPFAM" id="SSF161098">
    <property type="entry name" value="MetI-like"/>
    <property type="match status" value="1"/>
</dbReference>
<evidence type="ECO:0000313" key="8">
    <source>
        <dbReference type="EMBL" id="MTS50080.1"/>
    </source>
</evidence>
<dbReference type="GO" id="GO:0055085">
    <property type="term" value="P:transmembrane transport"/>
    <property type="evidence" value="ECO:0007669"/>
    <property type="project" value="InterPro"/>
</dbReference>
<feature type="transmembrane region" description="Helical" evidence="7">
    <location>
        <begin position="227"/>
        <end position="248"/>
    </location>
</feature>
<comment type="caution">
    <text evidence="8">The sequence shown here is derived from an EMBL/GenBank/DDBJ whole genome shotgun (WGS) entry which is preliminary data.</text>
</comment>
<comment type="subcellular location">
    <subcellularLocation>
        <location evidence="1 7">Cell membrane</location>
        <topology evidence="1 7">Multi-pass membrane protein</topology>
    </subcellularLocation>
</comment>
<dbReference type="InterPro" id="IPR000515">
    <property type="entry name" value="MetI-like"/>
</dbReference>
<feature type="transmembrane region" description="Helical" evidence="7">
    <location>
        <begin position="129"/>
        <end position="151"/>
    </location>
</feature>
<dbReference type="RefSeq" id="WP_155200758.1">
    <property type="nucleotide sequence ID" value="NZ_WMZL01000001.1"/>
</dbReference>
<proteinExistence type="inferred from homology"/>
<evidence type="ECO:0000313" key="9">
    <source>
        <dbReference type="Proteomes" id="UP000449193"/>
    </source>
</evidence>